<evidence type="ECO:0000256" key="1">
    <source>
        <dbReference type="ARBA" id="ARBA00004496"/>
    </source>
</evidence>
<dbReference type="AlphaFoldDB" id="A0A0C2H3S1"/>
<organism evidence="6 7">
    <name type="scientific">Ancylostoma duodenale</name>
    <dbReference type="NCBI Taxonomy" id="51022"/>
    <lineage>
        <taxon>Eukaryota</taxon>
        <taxon>Metazoa</taxon>
        <taxon>Ecdysozoa</taxon>
        <taxon>Nematoda</taxon>
        <taxon>Chromadorea</taxon>
        <taxon>Rhabditida</taxon>
        <taxon>Rhabditina</taxon>
        <taxon>Rhabditomorpha</taxon>
        <taxon>Strongyloidea</taxon>
        <taxon>Ancylostomatidae</taxon>
        <taxon>Ancylostomatinae</taxon>
        <taxon>Ancylostoma</taxon>
    </lineage>
</organism>
<comment type="subcellular location">
    <subcellularLocation>
        <location evidence="1">Cytoplasm</location>
    </subcellularLocation>
</comment>
<reference evidence="6 7" key="1">
    <citation type="submission" date="2013-12" db="EMBL/GenBank/DDBJ databases">
        <title>Draft genome of the parsitic nematode Ancylostoma duodenale.</title>
        <authorList>
            <person name="Mitreva M."/>
        </authorList>
    </citation>
    <scope>NUCLEOTIDE SEQUENCE [LARGE SCALE GENOMIC DNA]</scope>
    <source>
        <strain evidence="6 7">Zhejiang</strain>
    </source>
</reference>
<evidence type="ECO:0000256" key="5">
    <source>
        <dbReference type="ARBA" id="ARBA00022927"/>
    </source>
</evidence>
<keyword evidence="3" id="KW-0963">Cytoplasm</keyword>
<dbReference type="EMBL" id="KN726370">
    <property type="protein sequence ID" value="KIH68470.1"/>
    <property type="molecule type" value="Genomic_DNA"/>
</dbReference>
<dbReference type="Proteomes" id="UP000054047">
    <property type="component" value="Unassembled WGS sequence"/>
</dbReference>
<dbReference type="InterPro" id="IPR016024">
    <property type="entry name" value="ARM-type_fold"/>
</dbReference>
<evidence type="ECO:0000313" key="7">
    <source>
        <dbReference type="Proteomes" id="UP000054047"/>
    </source>
</evidence>
<accession>A0A0C2H3S1</accession>
<sequence>MAQPYEIRLPQLLGIWLGRRRNLKNYYIIGMKVNHSPIPQFSSVKAVLLLMTNLTMDLDEWLDVDDVDDEDEEESVAIGESALDRISCALNGKAILAPFLSLIDKMRHSEDWRERHVALMGFSVIGEGCQRTMEPHIQNYVREIIPFLNDKFGRGLKPDKRRK</sequence>
<name>A0A0C2H3S1_9BILA</name>
<dbReference type="SUPFAM" id="SSF48371">
    <property type="entry name" value="ARM repeat"/>
    <property type="match status" value="1"/>
</dbReference>
<evidence type="ECO:0000256" key="3">
    <source>
        <dbReference type="ARBA" id="ARBA00022490"/>
    </source>
</evidence>
<dbReference type="Pfam" id="PF18808">
    <property type="entry name" value="Importin_rep_4"/>
    <property type="match status" value="1"/>
</dbReference>
<gene>
    <name evidence="6" type="ORF">ANCDUO_01191</name>
</gene>
<dbReference type="OrthoDB" id="543373at2759"/>
<dbReference type="GO" id="GO:0005634">
    <property type="term" value="C:nucleus"/>
    <property type="evidence" value="ECO:0007669"/>
    <property type="project" value="UniProtKB-SubCell"/>
</dbReference>
<dbReference type="PANTHER" id="PTHR10527">
    <property type="entry name" value="IMPORTIN BETA"/>
    <property type="match status" value="1"/>
</dbReference>
<dbReference type="InterPro" id="IPR040122">
    <property type="entry name" value="Importin_beta"/>
</dbReference>
<keyword evidence="4" id="KW-0677">Repeat</keyword>
<evidence type="ECO:0000256" key="4">
    <source>
        <dbReference type="ARBA" id="ARBA00022737"/>
    </source>
</evidence>
<keyword evidence="5" id="KW-0653">Protein transport</keyword>
<keyword evidence="7" id="KW-1185">Reference proteome</keyword>
<dbReference type="InterPro" id="IPR041653">
    <property type="entry name" value="Importin_rep_4"/>
</dbReference>
<proteinExistence type="predicted"/>
<dbReference type="Gene3D" id="1.25.10.10">
    <property type="entry name" value="Leucine-rich Repeat Variant"/>
    <property type="match status" value="1"/>
</dbReference>
<dbReference type="InterPro" id="IPR011989">
    <property type="entry name" value="ARM-like"/>
</dbReference>
<keyword evidence="2" id="KW-0813">Transport</keyword>
<protein>
    <recommendedName>
        <fullName evidence="8">HEAT repeat protein</fullName>
    </recommendedName>
</protein>
<evidence type="ECO:0000313" key="6">
    <source>
        <dbReference type="EMBL" id="KIH68470.1"/>
    </source>
</evidence>
<dbReference type="GO" id="GO:0005737">
    <property type="term" value="C:cytoplasm"/>
    <property type="evidence" value="ECO:0007669"/>
    <property type="project" value="UniProtKB-SubCell"/>
</dbReference>
<evidence type="ECO:0000256" key="2">
    <source>
        <dbReference type="ARBA" id="ARBA00022448"/>
    </source>
</evidence>
<evidence type="ECO:0008006" key="8">
    <source>
        <dbReference type="Google" id="ProtNLM"/>
    </source>
</evidence>
<dbReference type="GO" id="GO:0006606">
    <property type="term" value="P:protein import into nucleus"/>
    <property type="evidence" value="ECO:0007669"/>
    <property type="project" value="InterPro"/>
</dbReference>